<name>A0ABW1IHJ1_9PSEU</name>
<proteinExistence type="predicted"/>
<sequence>MRLGRKLAEGVAIDREADRLAETREPAPQTHETVPVVTAALAEDAPAERPARV</sequence>
<evidence type="ECO:0000313" key="3">
    <source>
        <dbReference type="Proteomes" id="UP001596119"/>
    </source>
</evidence>
<evidence type="ECO:0000313" key="2">
    <source>
        <dbReference type="EMBL" id="MFC5951767.1"/>
    </source>
</evidence>
<reference evidence="3" key="1">
    <citation type="journal article" date="2019" name="Int. J. Syst. Evol. Microbiol.">
        <title>The Global Catalogue of Microorganisms (GCM) 10K type strain sequencing project: providing services to taxonomists for standard genome sequencing and annotation.</title>
        <authorList>
            <consortium name="The Broad Institute Genomics Platform"/>
            <consortium name="The Broad Institute Genome Sequencing Center for Infectious Disease"/>
            <person name="Wu L."/>
            <person name="Ma J."/>
        </authorList>
    </citation>
    <scope>NUCLEOTIDE SEQUENCE [LARGE SCALE GENOMIC DNA]</scope>
    <source>
        <strain evidence="3">CGMCC 4.7397</strain>
    </source>
</reference>
<dbReference type="Proteomes" id="UP001596119">
    <property type="component" value="Unassembled WGS sequence"/>
</dbReference>
<protein>
    <submittedName>
        <fullName evidence="2">Uncharacterized protein</fullName>
    </submittedName>
</protein>
<feature type="compositionally biased region" description="Basic and acidic residues" evidence="1">
    <location>
        <begin position="1"/>
        <end position="25"/>
    </location>
</feature>
<dbReference type="RefSeq" id="WP_379570033.1">
    <property type="nucleotide sequence ID" value="NZ_JBHSQK010000083.1"/>
</dbReference>
<keyword evidence="3" id="KW-1185">Reference proteome</keyword>
<evidence type="ECO:0000256" key="1">
    <source>
        <dbReference type="SAM" id="MobiDB-lite"/>
    </source>
</evidence>
<gene>
    <name evidence="2" type="ORF">ACFQH9_26245</name>
</gene>
<accession>A0ABW1IHJ1</accession>
<dbReference type="EMBL" id="JBHSQK010000083">
    <property type="protein sequence ID" value="MFC5951767.1"/>
    <property type="molecule type" value="Genomic_DNA"/>
</dbReference>
<feature type="region of interest" description="Disordered" evidence="1">
    <location>
        <begin position="1"/>
        <end position="33"/>
    </location>
</feature>
<organism evidence="2 3">
    <name type="scientific">Pseudonocardia lutea</name>
    <dbReference type="NCBI Taxonomy" id="2172015"/>
    <lineage>
        <taxon>Bacteria</taxon>
        <taxon>Bacillati</taxon>
        <taxon>Actinomycetota</taxon>
        <taxon>Actinomycetes</taxon>
        <taxon>Pseudonocardiales</taxon>
        <taxon>Pseudonocardiaceae</taxon>
        <taxon>Pseudonocardia</taxon>
    </lineage>
</organism>
<comment type="caution">
    <text evidence="2">The sequence shown here is derived from an EMBL/GenBank/DDBJ whole genome shotgun (WGS) entry which is preliminary data.</text>
</comment>